<proteinExistence type="predicted"/>
<dbReference type="Proteomes" id="UP000095287">
    <property type="component" value="Unplaced"/>
</dbReference>
<accession>A0A1I7Z662</accession>
<sequence length="73" mass="7960">MITLNMISYPPIHGSQLTFAKKTILPFVLNVNHKSTYGSGSGVHSHLVPLNRLPEAPTFISVHSSSYVTPDNV</sequence>
<reference evidence="2" key="1">
    <citation type="submission" date="2016-11" db="UniProtKB">
        <authorList>
            <consortium name="WormBaseParasite"/>
        </authorList>
    </citation>
    <scope>IDENTIFICATION</scope>
</reference>
<name>A0A1I7Z662_9BILA</name>
<protein>
    <submittedName>
        <fullName evidence="2">Ovule protein</fullName>
    </submittedName>
</protein>
<keyword evidence="1" id="KW-1185">Reference proteome</keyword>
<dbReference type="WBParaSite" id="L893_g22980.t1">
    <property type="protein sequence ID" value="L893_g22980.t1"/>
    <property type="gene ID" value="L893_g22980"/>
</dbReference>
<evidence type="ECO:0000313" key="2">
    <source>
        <dbReference type="WBParaSite" id="L893_g22980.t1"/>
    </source>
</evidence>
<organism evidence="1 2">
    <name type="scientific">Steinernema glaseri</name>
    <dbReference type="NCBI Taxonomy" id="37863"/>
    <lineage>
        <taxon>Eukaryota</taxon>
        <taxon>Metazoa</taxon>
        <taxon>Ecdysozoa</taxon>
        <taxon>Nematoda</taxon>
        <taxon>Chromadorea</taxon>
        <taxon>Rhabditida</taxon>
        <taxon>Tylenchina</taxon>
        <taxon>Panagrolaimomorpha</taxon>
        <taxon>Strongyloidoidea</taxon>
        <taxon>Steinernematidae</taxon>
        <taxon>Steinernema</taxon>
    </lineage>
</organism>
<evidence type="ECO:0000313" key="1">
    <source>
        <dbReference type="Proteomes" id="UP000095287"/>
    </source>
</evidence>
<dbReference type="AlphaFoldDB" id="A0A1I7Z662"/>